<gene>
    <name evidence="2" type="ORF">L195_g061054</name>
</gene>
<sequence>MISSDRVDQENATAPTLKVVESVE</sequence>
<accession>A0A2K3K7J0</accession>
<evidence type="ECO:0000313" key="2">
    <source>
        <dbReference type="EMBL" id="PNX62236.1"/>
    </source>
</evidence>
<protein>
    <submittedName>
        <fullName evidence="2">Uncharacterized protein</fullName>
    </submittedName>
</protein>
<dbReference type="EMBL" id="ASHM01146482">
    <property type="protein sequence ID" value="PNX62236.1"/>
    <property type="molecule type" value="Genomic_DNA"/>
</dbReference>
<proteinExistence type="predicted"/>
<organism evidence="2 3">
    <name type="scientific">Trifolium pratense</name>
    <name type="common">Red clover</name>
    <dbReference type="NCBI Taxonomy" id="57577"/>
    <lineage>
        <taxon>Eukaryota</taxon>
        <taxon>Viridiplantae</taxon>
        <taxon>Streptophyta</taxon>
        <taxon>Embryophyta</taxon>
        <taxon>Tracheophyta</taxon>
        <taxon>Spermatophyta</taxon>
        <taxon>Magnoliopsida</taxon>
        <taxon>eudicotyledons</taxon>
        <taxon>Gunneridae</taxon>
        <taxon>Pentapetalae</taxon>
        <taxon>rosids</taxon>
        <taxon>fabids</taxon>
        <taxon>Fabales</taxon>
        <taxon>Fabaceae</taxon>
        <taxon>Papilionoideae</taxon>
        <taxon>50 kb inversion clade</taxon>
        <taxon>NPAAA clade</taxon>
        <taxon>Hologalegina</taxon>
        <taxon>IRL clade</taxon>
        <taxon>Trifolieae</taxon>
        <taxon>Trifolium</taxon>
    </lineage>
</organism>
<feature type="non-terminal residue" evidence="2">
    <location>
        <position position="24"/>
    </location>
</feature>
<reference evidence="2 3" key="2">
    <citation type="journal article" date="2017" name="Front. Plant Sci.">
        <title>Gene Classification and Mining of Molecular Markers Useful in Red Clover (Trifolium pratense) Breeding.</title>
        <authorList>
            <person name="Istvanek J."/>
            <person name="Dluhosova J."/>
            <person name="Dluhos P."/>
            <person name="Patkova L."/>
            <person name="Nedelnik J."/>
            <person name="Repkova J."/>
        </authorList>
    </citation>
    <scope>NUCLEOTIDE SEQUENCE [LARGE SCALE GENOMIC DNA]</scope>
    <source>
        <strain evidence="3">cv. Tatra</strain>
        <tissue evidence="2">Young leaves</tissue>
    </source>
</reference>
<reference evidence="2 3" key="1">
    <citation type="journal article" date="2014" name="Am. J. Bot.">
        <title>Genome assembly and annotation for red clover (Trifolium pratense; Fabaceae).</title>
        <authorList>
            <person name="Istvanek J."/>
            <person name="Jaros M."/>
            <person name="Krenek A."/>
            <person name="Repkova J."/>
        </authorList>
    </citation>
    <scope>NUCLEOTIDE SEQUENCE [LARGE SCALE GENOMIC DNA]</scope>
    <source>
        <strain evidence="3">cv. Tatra</strain>
        <tissue evidence="2">Young leaves</tissue>
    </source>
</reference>
<dbReference type="Proteomes" id="UP000236291">
    <property type="component" value="Unassembled WGS sequence"/>
</dbReference>
<dbReference type="AlphaFoldDB" id="A0A2K3K7J0"/>
<comment type="caution">
    <text evidence="2">The sequence shown here is derived from an EMBL/GenBank/DDBJ whole genome shotgun (WGS) entry which is preliminary data.</text>
</comment>
<evidence type="ECO:0000313" key="3">
    <source>
        <dbReference type="Proteomes" id="UP000236291"/>
    </source>
</evidence>
<evidence type="ECO:0000256" key="1">
    <source>
        <dbReference type="SAM" id="MobiDB-lite"/>
    </source>
</evidence>
<feature type="region of interest" description="Disordered" evidence="1">
    <location>
        <begin position="1"/>
        <end position="24"/>
    </location>
</feature>
<name>A0A2K3K7J0_TRIPR</name>